<comment type="caution">
    <text evidence="1">The sequence shown here is derived from an EMBL/GenBank/DDBJ whole genome shotgun (WGS) entry which is preliminary data.</text>
</comment>
<protein>
    <submittedName>
        <fullName evidence="1">Uncharacterized protein</fullName>
    </submittedName>
</protein>
<gene>
    <name evidence="1" type="ORF">WR25_02452</name>
</gene>
<dbReference type="AlphaFoldDB" id="A0A2A2KKS8"/>
<keyword evidence="2" id="KW-1185">Reference proteome</keyword>
<evidence type="ECO:0000313" key="1">
    <source>
        <dbReference type="EMBL" id="PAV74472.1"/>
    </source>
</evidence>
<dbReference type="EMBL" id="LIAE01008330">
    <property type="protein sequence ID" value="PAV74472.1"/>
    <property type="molecule type" value="Genomic_DNA"/>
</dbReference>
<sequence length="72" mass="8040">MIGCALPDPPEIYETVTLSKRSKLKVSLEMAALSVLRSRKSNKKELTSKPPSKARNRKVFNKQAVNTKQIIA</sequence>
<accession>A0A2A2KKS8</accession>
<evidence type="ECO:0000313" key="2">
    <source>
        <dbReference type="Proteomes" id="UP000218231"/>
    </source>
</evidence>
<name>A0A2A2KKS8_9BILA</name>
<proteinExistence type="predicted"/>
<reference evidence="1 2" key="1">
    <citation type="journal article" date="2017" name="Curr. Biol.">
        <title>Genome architecture and evolution of a unichromosomal asexual nematode.</title>
        <authorList>
            <person name="Fradin H."/>
            <person name="Zegar C."/>
            <person name="Gutwein M."/>
            <person name="Lucas J."/>
            <person name="Kovtun M."/>
            <person name="Corcoran D."/>
            <person name="Baugh L.R."/>
            <person name="Kiontke K."/>
            <person name="Gunsalus K."/>
            <person name="Fitch D.H."/>
            <person name="Piano F."/>
        </authorList>
    </citation>
    <scope>NUCLEOTIDE SEQUENCE [LARGE SCALE GENOMIC DNA]</scope>
    <source>
        <strain evidence="1">PF1309</strain>
    </source>
</reference>
<dbReference type="Proteomes" id="UP000218231">
    <property type="component" value="Unassembled WGS sequence"/>
</dbReference>
<organism evidence="1 2">
    <name type="scientific">Diploscapter pachys</name>
    <dbReference type="NCBI Taxonomy" id="2018661"/>
    <lineage>
        <taxon>Eukaryota</taxon>
        <taxon>Metazoa</taxon>
        <taxon>Ecdysozoa</taxon>
        <taxon>Nematoda</taxon>
        <taxon>Chromadorea</taxon>
        <taxon>Rhabditida</taxon>
        <taxon>Rhabditina</taxon>
        <taxon>Rhabditomorpha</taxon>
        <taxon>Rhabditoidea</taxon>
        <taxon>Rhabditidae</taxon>
        <taxon>Diploscapter</taxon>
    </lineage>
</organism>